<dbReference type="SMART" id="SM00671">
    <property type="entry name" value="SEL1"/>
    <property type="match status" value="6"/>
</dbReference>
<dbReference type="InterPro" id="IPR011990">
    <property type="entry name" value="TPR-like_helical_dom_sf"/>
</dbReference>
<reference evidence="9 10" key="1">
    <citation type="journal article" date="2012" name="Genome Biol.">
        <title>Genome and low-iron response of an oceanic diatom adapted to chronic iron limitation.</title>
        <authorList>
            <person name="Lommer M."/>
            <person name="Specht M."/>
            <person name="Roy A.S."/>
            <person name="Kraemer L."/>
            <person name="Andreson R."/>
            <person name="Gutowska M.A."/>
            <person name="Wolf J."/>
            <person name="Bergner S.V."/>
            <person name="Schilhabel M.B."/>
            <person name="Klostermeier U.C."/>
            <person name="Beiko R.G."/>
            <person name="Rosenstiel P."/>
            <person name="Hippler M."/>
            <person name="Laroche J."/>
        </authorList>
    </citation>
    <scope>NUCLEOTIDE SEQUENCE [LARGE SCALE GENOMIC DNA]</scope>
    <source>
        <strain evidence="9 10">CCMP1005</strain>
    </source>
</reference>
<evidence type="ECO:0000256" key="4">
    <source>
        <dbReference type="ARBA" id="ARBA00038101"/>
    </source>
</evidence>
<protein>
    <recommendedName>
        <fullName evidence="8">MYND-type domain-containing protein</fullName>
    </recommendedName>
</protein>
<dbReference type="InterPro" id="IPR002893">
    <property type="entry name" value="Znf_MYND"/>
</dbReference>
<feature type="non-terminal residue" evidence="9">
    <location>
        <position position="1"/>
    </location>
</feature>
<dbReference type="PROSITE" id="PS50865">
    <property type="entry name" value="ZF_MYND_2"/>
    <property type="match status" value="2"/>
</dbReference>
<feature type="compositionally biased region" description="Basic and acidic residues" evidence="7">
    <location>
        <begin position="20"/>
        <end position="38"/>
    </location>
</feature>
<evidence type="ECO:0000256" key="6">
    <source>
        <dbReference type="SAM" id="Coils"/>
    </source>
</evidence>
<feature type="domain" description="MYND-type" evidence="8">
    <location>
        <begin position="89"/>
        <end position="130"/>
    </location>
</feature>
<evidence type="ECO:0000313" key="10">
    <source>
        <dbReference type="Proteomes" id="UP000266841"/>
    </source>
</evidence>
<dbReference type="PANTHER" id="PTHR11102">
    <property type="entry name" value="SEL-1-LIKE PROTEIN"/>
    <property type="match status" value="1"/>
</dbReference>
<keyword evidence="1" id="KW-0479">Metal-binding</keyword>
<keyword evidence="3" id="KW-0862">Zinc</keyword>
<evidence type="ECO:0000256" key="5">
    <source>
        <dbReference type="PROSITE-ProRule" id="PRU00134"/>
    </source>
</evidence>
<dbReference type="Gene3D" id="1.25.40.10">
    <property type="entry name" value="Tetratricopeptide repeat domain"/>
    <property type="match status" value="2"/>
</dbReference>
<feature type="compositionally biased region" description="Basic and acidic residues" evidence="7">
    <location>
        <begin position="1"/>
        <end position="11"/>
    </location>
</feature>
<dbReference type="Pfam" id="PF01753">
    <property type="entry name" value="zf-MYND"/>
    <property type="match status" value="2"/>
</dbReference>
<evidence type="ECO:0000256" key="7">
    <source>
        <dbReference type="SAM" id="MobiDB-lite"/>
    </source>
</evidence>
<dbReference type="OrthoDB" id="193263at2759"/>
<dbReference type="eggNOG" id="KOG1550">
    <property type="taxonomic scope" value="Eukaryota"/>
</dbReference>
<organism evidence="9 10">
    <name type="scientific">Thalassiosira oceanica</name>
    <name type="common">Marine diatom</name>
    <dbReference type="NCBI Taxonomy" id="159749"/>
    <lineage>
        <taxon>Eukaryota</taxon>
        <taxon>Sar</taxon>
        <taxon>Stramenopiles</taxon>
        <taxon>Ochrophyta</taxon>
        <taxon>Bacillariophyta</taxon>
        <taxon>Coscinodiscophyceae</taxon>
        <taxon>Thalassiosirophycidae</taxon>
        <taxon>Thalassiosirales</taxon>
        <taxon>Thalassiosiraceae</taxon>
        <taxon>Thalassiosira</taxon>
    </lineage>
</organism>
<dbReference type="AlphaFoldDB" id="K0SXR8"/>
<accession>K0SXR8</accession>
<sequence>YEAIEVSDRFQLRHKKRTTQKREDSASEKDREGEKTADGRSQARYRRYRRPLAHDQKRGARRPPIKRGGTRRHPHSMNCVPVADGIEACANCGKQGSDTIKLKNCTACRLVKYCGVDCQRAHRKQHKKPCKQRVAELKDEQLYSQGQERPEGEFCPICTLPIPLRVDEHSTFNVRCMKRVCLGCTVAAQKRGLLDCAFCRTAILDNDAGNLAMVQARVAKKDPEAINFVGEKYFFAELGLQKDEQRAVELWTEAAELGSINALNSLGNSYYFGNGVKQDEKKAVQFWSKAAMQGHVYARHNLGCYEMKKGDYDRAARHTLISAKMGQRDSVEMIKGMVMRGQVTKEQYTEALKGYQVAVEEMKSHDRDEAAKKLRVRACDANIRLSRHRWNDLHLPDLPCKVQQHEPEEEDTHVRPVRERPARLRVAARLGDLREPDRGVDRQGLPGPGLDEQPVARGEEQAPQVLHTHGPTVRQKMKWRVSVAGLPAKSPIGFNSDTKATGWKNVLNLTMSCVPVLNDGDEACANCGRQGSDSVVLKNCTACRLVKYCGVDCQRAHRKQHKKACRQRAAELEDEQLYSQGHERPEGDFCPICTLPIPLPMDKHSTFNSCCAKQICNGCNMATQKRGMFDCPFCRTRYPDNDADALAMTQTRVLKKDPVAINHFGDCCCLGMNGQQKDVPRAIALWTKAAELGSIKALFNLGIRYENGDGVEQDKAKAVEFYKKAAMQGWVEARYNLGCYEVKKGNHDRAVRHFLISAKIGHKNALEAIKKMFMRGLATKEQYCEALKGYQEALEEMKSHDRDEAKRLRDEQDYFFELPHDGCLSINKLSSKPATICNPDGSLQTTDRRENGPIALSGCLVASARPACASTLASSRHHSKDSVENIDTLLSGGIATKAQFDEALNGYQDAVEGMKSHDRDEARRLGY</sequence>
<gene>
    <name evidence="9" type="ORF">THAOC_08965</name>
</gene>
<dbReference type="InterPro" id="IPR006597">
    <property type="entry name" value="Sel1-like"/>
</dbReference>
<dbReference type="SUPFAM" id="SSF81901">
    <property type="entry name" value="HCP-like"/>
    <property type="match status" value="2"/>
</dbReference>
<keyword evidence="6" id="KW-0175">Coiled coil</keyword>
<feature type="region of interest" description="Disordered" evidence="7">
    <location>
        <begin position="1"/>
        <end position="77"/>
    </location>
</feature>
<keyword evidence="10" id="KW-1185">Reference proteome</keyword>
<dbReference type="SUPFAM" id="SSF57850">
    <property type="entry name" value="RING/U-box"/>
    <property type="match status" value="1"/>
</dbReference>
<dbReference type="SUPFAM" id="SSF144232">
    <property type="entry name" value="HIT/MYND zinc finger-like"/>
    <property type="match status" value="2"/>
</dbReference>
<evidence type="ECO:0000313" key="9">
    <source>
        <dbReference type="EMBL" id="EJK69744.1"/>
    </source>
</evidence>
<dbReference type="Proteomes" id="UP000266841">
    <property type="component" value="Unassembled WGS sequence"/>
</dbReference>
<dbReference type="Gene3D" id="6.10.140.2220">
    <property type="match status" value="2"/>
</dbReference>
<feature type="region of interest" description="Disordered" evidence="7">
    <location>
        <begin position="434"/>
        <end position="454"/>
    </location>
</feature>
<feature type="compositionally biased region" description="Basic residues" evidence="7">
    <location>
        <begin position="59"/>
        <end position="75"/>
    </location>
</feature>
<dbReference type="Pfam" id="PF08238">
    <property type="entry name" value="Sel1"/>
    <property type="match status" value="5"/>
</dbReference>
<dbReference type="GO" id="GO:0008270">
    <property type="term" value="F:zinc ion binding"/>
    <property type="evidence" value="ECO:0007669"/>
    <property type="project" value="UniProtKB-KW"/>
</dbReference>
<evidence type="ECO:0000256" key="1">
    <source>
        <dbReference type="ARBA" id="ARBA00022723"/>
    </source>
</evidence>
<feature type="domain" description="MYND-type" evidence="8">
    <location>
        <begin position="524"/>
        <end position="565"/>
    </location>
</feature>
<dbReference type="EMBL" id="AGNL01009636">
    <property type="protein sequence ID" value="EJK69744.1"/>
    <property type="molecule type" value="Genomic_DNA"/>
</dbReference>
<dbReference type="InterPro" id="IPR050767">
    <property type="entry name" value="Sel1_AlgK"/>
</dbReference>
<dbReference type="PANTHER" id="PTHR11102:SF160">
    <property type="entry name" value="ERAD-ASSOCIATED E3 UBIQUITIN-PROTEIN LIGASE COMPONENT HRD3"/>
    <property type="match status" value="1"/>
</dbReference>
<evidence type="ECO:0000259" key="8">
    <source>
        <dbReference type="PROSITE" id="PS50865"/>
    </source>
</evidence>
<comment type="caution">
    <text evidence="9">The sequence shown here is derived from an EMBL/GenBank/DDBJ whole genome shotgun (WGS) entry which is preliminary data.</text>
</comment>
<feature type="coiled-coil region" evidence="6">
    <location>
        <begin position="780"/>
        <end position="811"/>
    </location>
</feature>
<comment type="similarity">
    <text evidence="4">Belongs to the sel-1 family.</text>
</comment>
<evidence type="ECO:0000256" key="2">
    <source>
        <dbReference type="ARBA" id="ARBA00022771"/>
    </source>
</evidence>
<name>K0SXR8_THAOC</name>
<keyword evidence="2 5" id="KW-0863">Zinc-finger</keyword>
<evidence type="ECO:0000256" key="3">
    <source>
        <dbReference type="ARBA" id="ARBA00022833"/>
    </source>
</evidence>
<proteinExistence type="inferred from homology"/>
<dbReference type="PROSITE" id="PS01360">
    <property type="entry name" value="ZF_MYND_1"/>
    <property type="match status" value="2"/>
</dbReference>